<sequence length="202" mass="22082">MLRNSSRRSRHRPFDIAVGRGVAVDHALDAIGDAIHVGFDAPPCLVGLAFLGKFGRGTLAPSALEVAKHKALAAVAGEEAIVEAKVSVDDSERVETAQRRNQVEKPALNGSKRRDPVQSALACEQLFKDEFALGRFSEEPSQVFRLGFPRTGTALALEQVLNLGSVFAPLDKMFGWISIQKRKALQKIVNVIKVILDWLRCL</sequence>
<feature type="compositionally biased region" description="Basic and acidic residues" evidence="1">
    <location>
        <begin position="93"/>
        <end position="103"/>
    </location>
</feature>
<reference evidence="2 3" key="1">
    <citation type="journal article" date="2024" name="IMA Fungus">
        <title>Apiospora arundinis, a panoply of carbohydrate-active enzymes and secondary metabolites.</title>
        <authorList>
            <person name="Sorensen T."/>
            <person name="Petersen C."/>
            <person name="Muurmann A.T."/>
            <person name="Christiansen J.V."/>
            <person name="Brundto M.L."/>
            <person name="Overgaard C.K."/>
            <person name="Boysen A.T."/>
            <person name="Wollenberg R.D."/>
            <person name="Larsen T.O."/>
            <person name="Sorensen J.L."/>
            <person name="Nielsen K.L."/>
            <person name="Sondergaard T.E."/>
        </authorList>
    </citation>
    <scope>NUCLEOTIDE SEQUENCE [LARGE SCALE GENOMIC DNA]</scope>
    <source>
        <strain evidence="2 3">AAU 773</strain>
    </source>
</reference>
<proteinExistence type="predicted"/>
<evidence type="ECO:0000313" key="3">
    <source>
        <dbReference type="Proteomes" id="UP001390339"/>
    </source>
</evidence>
<comment type="caution">
    <text evidence="2">The sequence shown here is derived from an EMBL/GenBank/DDBJ whole genome shotgun (WGS) entry which is preliminary data.</text>
</comment>
<protein>
    <submittedName>
        <fullName evidence="2">Uncharacterized protein</fullName>
    </submittedName>
</protein>
<name>A0ABR2HYX0_9PEZI</name>
<dbReference type="EMBL" id="JAPCWZ010000007">
    <property type="protein sequence ID" value="KAK8855117.1"/>
    <property type="molecule type" value="Genomic_DNA"/>
</dbReference>
<feature type="region of interest" description="Disordered" evidence="1">
    <location>
        <begin position="93"/>
        <end position="112"/>
    </location>
</feature>
<organism evidence="2 3">
    <name type="scientific">Apiospora arundinis</name>
    <dbReference type="NCBI Taxonomy" id="335852"/>
    <lineage>
        <taxon>Eukaryota</taxon>
        <taxon>Fungi</taxon>
        <taxon>Dikarya</taxon>
        <taxon>Ascomycota</taxon>
        <taxon>Pezizomycotina</taxon>
        <taxon>Sordariomycetes</taxon>
        <taxon>Xylariomycetidae</taxon>
        <taxon>Amphisphaeriales</taxon>
        <taxon>Apiosporaceae</taxon>
        <taxon>Apiospora</taxon>
    </lineage>
</organism>
<evidence type="ECO:0000313" key="2">
    <source>
        <dbReference type="EMBL" id="KAK8855117.1"/>
    </source>
</evidence>
<dbReference type="Proteomes" id="UP001390339">
    <property type="component" value="Unassembled WGS sequence"/>
</dbReference>
<accession>A0ABR2HYX0</accession>
<evidence type="ECO:0000256" key="1">
    <source>
        <dbReference type="SAM" id="MobiDB-lite"/>
    </source>
</evidence>
<keyword evidence="3" id="KW-1185">Reference proteome</keyword>
<gene>
    <name evidence="2" type="ORF">PGQ11_011029</name>
</gene>